<dbReference type="Proteomes" id="UP000019132">
    <property type="component" value="Unassembled WGS sequence"/>
</dbReference>
<dbReference type="EnsemblProtists" id="PYU1_T014183">
    <property type="protein sequence ID" value="PYU1_T014183"/>
    <property type="gene ID" value="PYU1_G014153"/>
</dbReference>
<feature type="transmembrane region" description="Helical" evidence="1">
    <location>
        <begin position="90"/>
        <end position="115"/>
    </location>
</feature>
<protein>
    <recommendedName>
        <fullName evidence="4">Leucine-rich repeat domain, L domain-like</fullName>
    </recommendedName>
</protein>
<reference evidence="3" key="1">
    <citation type="journal article" date="2010" name="Genome Biol.">
        <title>Genome sequence of the necrotrophic plant pathogen Pythium ultimum reveals original pathogenicity mechanisms and effector repertoire.</title>
        <authorList>
            <person name="Levesque C.A."/>
            <person name="Brouwer H."/>
            <person name="Cano L."/>
            <person name="Hamilton J.P."/>
            <person name="Holt C."/>
            <person name="Huitema E."/>
            <person name="Raffaele S."/>
            <person name="Robideau G.P."/>
            <person name="Thines M."/>
            <person name="Win J."/>
            <person name="Zerillo M.M."/>
            <person name="Beakes G.W."/>
            <person name="Boore J.L."/>
            <person name="Busam D."/>
            <person name="Dumas B."/>
            <person name="Ferriera S."/>
            <person name="Fuerstenberg S.I."/>
            <person name="Gachon C.M."/>
            <person name="Gaulin E."/>
            <person name="Govers F."/>
            <person name="Grenville-Briggs L."/>
            <person name="Horner N."/>
            <person name="Hostetler J."/>
            <person name="Jiang R.H."/>
            <person name="Johnson J."/>
            <person name="Krajaejun T."/>
            <person name="Lin H."/>
            <person name="Meijer H.J."/>
            <person name="Moore B."/>
            <person name="Morris P."/>
            <person name="Phuntmart V."/>
            <person name="Puiu D."/>
            <person name="Shetty J."/>
            <person name="Stajich J.E."/>
            <person name="Tripathy S."/>
            <person name="Wawra S."/>
            <person name="van West P."/>
            <person name="Whitty B.R."/>
            <person name="Coutinho P.M."/>
            <person name="Henrissat B."/>
            <person name="Martin F."/>
            <person name="Thomas P.D."/>
            <person name="Tyler B.M."/>
            <person name="De Vries R.P."/>
            <person name="Kamoun S."/>
            <person name="Yandell M."/>
            <person name="Tisserat N."/>
            <person name="Buell C.R."/>
        </authorList>
    </citation>
    <scope>NUCLEOTIDE SEQUENCE</scope>
    <source>
        <strain evidence="3">DAOM:BR144</strain>
    </source>
</reference>
<reference evidence="2" key="3">
    <citation type="submission" date="2015-02" db="UniProtKB">
        <authorList>
            <consortium name="EnsemblProtists"/>
        </authorList>
    </citation>
    <scope>IDENTIFICATION</scope>
    <source>
        <strain evidence="2">DAOM BR144</strain>
    </source>
</reference>
<keyword evidence="1" id="KW-0812">Transmembrane</keyword>
<dbReference type="InParanoid" id="K3XAD4"/>
<dbReference type="EMBL" id="ADOS01001529">
    <property type="status" value="NOT_ANNOTATED_CDS"/>
    <property type="molecule type" value="Genomic_DNA"/>
</dbReference>
<dbReference type="Gene3D" id="3.80.10.10">
    <property type="entry name" value="Ribonuclease Inhibitor"/>
    <property type="match status" value="1"/>
</dbReference>
<dbReference type="InterPro" id="IPR032675">
    <property type="entry name" value="LRR_dom_sf"/>
</dbReference>
<proteinExistence type="predicted"/>
<keyword evidence="3" id="KW-1185">Reference proteome</keyword>
<dbReference type="AlphaFoldDB" id="K3XAD4"/>
<dbReference type="SUPFAM" id="SSF52058">
    <property type="entry name" value="L domain-like"/>
    <property type="match status" value="1"/>
</dbReference>
<evidence type="ECO:0000256" key="1">
    <source>
        <dbReference type="SAM" id="Phobius"/>
    </source>
</evidence>
<feature type="transmembrane region" description="Helical" evidence="1">
    <location>
        <begin position="40"/>
        <end position="70"/>
    </location>
</feature>
<dbReference type="HOGENOM" id="CLU_010354_5_1_1"/>
<keyword evidence="1" id="KW-0472">Membrane</keyword>
<evidence type="ECO:0000313" key="2">
    <source>
        <dbReference type="EnsemblProtists" id="PYU1_T014183"/>
    </source>
</evidence>
<keyword evidence="1" id="KW-1133">Transmembrane helix</keyword>
<feature type="transmembrane region" description="Helical" evidence="1">
    <location>
        <begin position="242"/>
        <end position="269"/>
    </location>
</feature>
<dbReference type="eggNOG" id="ENOG502T4Q8">
    <property type="taxonomic scope" value="Eukaryota"/>
</dbReference>
<name>K3XAD4_GLOUD</name>
<evidence type="ECO:0008006" key="4">
    <source>
        <dbReference type="Google" id="ProtNLM"/>
    </source>
</evidence>
<reference evidence="3" key="2">
    <citation type="submission" date="2010-04" db="EMBL/GenBank/DDBJ databases">
        <authorList>
            <person name="Buell R."/>
            <person name="Hamilton J."/>
            <person name="Hostetler J."/>
        </authorList>
    </citation>
    <scope>NUCLEOTIDE SEQUENCE [LARGE SCALE GENOMIC DNA]</scope>
    <source>
        <strain evidence="3">DAOM:BR144</strain>
    </source>
</reference>
<sequence>MARVGSPSTTETTDGSRLEVLAAVEAAIPRRKRKHDKSAVAIRLLWVVIVSIHWACCVYYAAVAVVYYKLPVTLVSAHLQAYELTLSMNYFPVVVVFHVVCSVLHALFLLEMLYFSARQRKLYFRRHLQNFTFRGPSRRSLVRDVAVMPTPSIRGVGKKALGAWKNSFGVHGFFGVGGKHFAMLFLFREAFETILQSMQAYYLSRYVPRVWLNRFAVGVVTVGCWSTPAIQHAYSQYPRLQLTLCLLVDVTLDFVSSIGVSIALAMRYFRDYDPTLTNFKLAKWSDVVWLANMNNELRLLFVQSWADFVCRALFAITLLICLDDVKLLAAASKMLTRRKTETSPANLVRVGWNCRLKKVVHITLFVWGWLILASHLGSSSGTENADCLVHVHPWLSFEPACVYLQINCQQHVGMTGQAAEIDAIWSQYSSQALTTLLLTSCPDAHMPPSIRTLTQLTSIYLVDVNLTEWSENSALSKYWHPNLRQVSMVRANMSASCYENSSLPPGLVTPGFPSTMGTLFIAGSGVTDLPANLAEVWPPDLNMILIGNEMTMIPDVLIRLAPSHLSVPFNQIQHVPAEVFELPSLKWLELDWNPINELPANVTVGSSLLEIDFTSTNVSSLPSWMTHANFLSKVKVFGAMTPYCRQLEAKQDTESAHLASLYCRPR</sequence>
<dbReference type="VEuPathDB" id="FungiDB:PYU1_G014153"/>
<organism evidence="2 3">
    <name type="scientific">Globisporangium ultimum (strain ATCC 200006 / CBS 805.95 / DAOM BR144)</name>
    <name type="common">Pythium ultimum</name>
    <dbReference type="NCBI Taxonomy" id="431595"/>
    <lineage>
        <taxon>Eukaryota</taxon>
        <taxon>Sar</taxon>
        <taxon>Stramenopiles</taxon>
        <taxon>Oomycota</taxon>
        <taxon>Peronosporomycetes</taxon>
        <taxon>Pythiales</taxon>
        <taxon>Pythiaceae</taxon>
        <taxon>Globisporangium</taxon>
    </lineage>
</organism>
<dbReference type="STRING" id="431595.K3XAD4"/>
<accession>K3XAD4</accession>
<evidence type="ECO:0000313" key="3">
    <source>
        <dbReference type="Proteomes" id="UP000019132"/>
    </source>
</evidence>
<dbReference type="OMA" id="TEWSENS"/>